<dbReference type="PANTHER" id="PTHR41313">
    <property type="entry name" value="ADENINE-SPECIFIC METHYLTRANSFERASE"/>
    <property type="match status" value="1"/>
</dbReference>
<feature type="domain" description="DNA methylase adenine-specific" evidence="1">
    <location>
        <begin position="76"/>
        <end position="315"/>
    </location>
</feature>
<evidence type="ECO:0000313" key="3">
    <source>
        <dbReference type="Proteomes" id="UP000823614"/>
    </source>
</evidence>
<evidence type="ECO:0000259" key="1">
    <source>
        <dbReference type="Pfam" id="PF02384"/>
    </source>
</evidence>
<dbReference type="Proteomes" id="UP000823614">
    <property type="component" value="Unassembled WGS sequence"/>
</dbReference>
<name>A0A9D9E822_9LACO</name>
<dbReference type="EMBL" id="JADIMP010000053">
    <property type="protein sequence ID" value="MBO8441485.1"/>
    <property type="molecule type" value="Genomic_DNA"/>
</dbReference>
<dbReference type="Gene3D" id="1.10.150.470">
    <property type="match status" value="1"/>
</dbReference>
<gene>
    <name evidence="2" type="ORF">IAA89_03445</name>
</gene>
<dbReference type="InterPro" id="IPR029063">
    <property type="entry name" value="SAM-dependent_MTases_sf"/>
</dbReference>
<dbReference type="GO" id="GO:0032259">
    <property type="term" value="P:methylation"/>
    <property type="evidence" value="ECO:0007669"/>
    <property type="project" value="UniProtKB-KW"/>
</dbReference>
<protein>
    <submittedName>
        <fullName evidence="2">Class I SAM-dependent methyltransferase</fullName>
    </submittedName>
</protein>
<keyword evidence="2" id="KW-0808">Transferase</keyword>
<organism evidence="2 3">
    <name type="scientific">Candidatus Gallilactobacillus intestinavium</name>
    <dbReference type="NCBI Taxonomy" id="2840838"/>
    <lineage>
        <taxon>Bacteria</taxon>
        <taxon>Bacillati</taxon>
        <taxon>Bacillota</taxon>
        <taxon>Bacilli</taxon>
        <taxon>Lactobacillales</taxon>
        <taxon>Lactobacillaceae</taxon>
        <taxon>Lactobacillaceae incertae sedis</taxon>
        <taxon>Candidatus Gallilactobacillus</taxon>
    </lineage>
</organism>
<dbReference type="GO" id="GO:0008170">
    <property type="term" value="F:N-methyltransferase activity"/>
    <property type="evidence" value="ECO:0007669"/>
    <property type="project" value="InterPro"/>
</dbReference>
<dbReference type="SUPFAM" id="SSF53335">
    <property type="entry name" value="S-adenosyl-L-methionine-dependent methyltransferases"/>
    <property type="match status" value="1"/>
</dbReference>
<dbReference type="InterPro" id="IPR003356">
    <property type="entry name" value="DNA_methylase_A-5"/>
</dbReference>
<dbReference type="GO" id="GO:0003677">
    <property type="term" value="F:DNA binding"/>
    <property type="evidence" value="ECO:0007669"/>
    <property type="project" value="InterPro"/>
</dbReference>
<comment type="caution">
    <text evidence="2">The sequence shown here is derived from an EMBL/GenBank/DDBJ whole genome shotgun (WGS) entry which is preliminary data.</text>
</comment>
<sequence>MVNNINDLYKKLNDSIELLRSELKSSYLDALIEVGDDLCDHGVVRVENGIPSVKVQKKLQENYNFILSSINEPKKFREIFQFILINALHNDKFDSNHQLTPDTIAYIMGYMINCLNNKTNLSIVDISVGTGNLLATILNQLKENHNLLNIRSFGIDNDESMIAVSNINFTLQNLNTVLIHQDSLSNLSFKDSIDFVIGDLPVGYYPLNVQNRGYKTSFDDGLSYSHYLLIEQGMNILSSSGWGLFLVPSNIFNDKKSEQLLKWINDNVYLQGIINLPSDIFKNSKSQKSLLLLQKKGKTARQANPVLLGDIASFKNGDSFKRNINQITNWINELKEN</sequence>
<reference evidence="2" key="2">
    <citation type="journal article" date="2021" name="PeerJ">
        <title>Extensive microbial diversity within the chicken gut microbiome revealed by metagenomics and culture.</title>
        <authorList>
            <person name="Gilroy R."/>
            <person name="Ravi A."/>
            <person name="Getino M."/>
            <person name="Pursley I."/>
            <person name="Horton D.L."/>
            <person name="Alikhan N.F."/>
            <person name="Baker D."/>
            <person name="Gharbi K."/>
            <person name="Hall N."/>
            <person name="Watson M."/>
            <person name="Adriaenssens E.M."/>
            <person name="Foster-Nyarko E."/>
            <person name="Jarju S."/>
            <person name="Secka A."/>
            <person name="Antonio M."/>
            <person name="Oren A."/>
            <person name="Chaudhuri R.R."/>
            <person name="La Ragione R."/>
            <person name="Hildebrand F."/>
            <person name="Pallen M.J."/>
        </authorList>
    </citation>
    <scope>NUCLEOTIDE SEQUENCE</scope>
    <source>
        <strain evidence="2">C6-149</strain>
    </source>
</reference>
<dbReference type="PANTHER" id="PTHR41313:SF1">
    <property type="entry name" value="DNA METHYLASE ADENINE-SPECIFIC DOMAIN-CONTAINING PROTEIN"/>
    <property type="match status" value="1"/>
</dbReference>
<dbReference type="Gene3D" id="3.40.50.150">
    <property type="entry name" value="Vaccinia Virus protein VP39"/>
    <property type="match status" value="1"/>
</dbReference>
<accession>A0A9D9E822</accession>
<keyword evidence="2" id="KW-0489">Methyltransferase</keyword>
<proteinExistence type="predicted"/>
<evidence type="ECO:0000313" key="2">
    <source>
        <dbReference type="EMBL" id="MBO8441485.1"/>
    </source>
</evidence>
<dbReference type="AlphaFoldDB" id="A0A9D9E822"/>
<dbReference type="Pfam" id="PF02384">
    <property type="entry name" value="N6_Mtase"/>
    <property type="match status" value="1"/>
</dbReference>
<dbReference type="InterPro" id="IPR052933">
    <property type="entry name" value="DNA_Protect_Modify"/>
</dbReference>
<reference evidence="2" key="1">
    <citation type="submission" date="2020-10" db="EMBL/GenBank/DDBJ databases">
        <authorList>
            <person name="Gilroy R."/>
        </authorList>
    </citation>
    <scope>NUCLEOTIDE SEQUENCE</scope>
    <source>
        <strain evidence="2">C6-149</strain>
    </source>
</reference>